<evidence type="ECO:0000259" key="1">
    <source>
        <dbReference type="Pfam" id="PF01370"/>
    </source>
</evidence>
<dbReference type="InterPro" id="IPR036291">
    <property type="entry name" value="NAD(P)-bd_dom_sf"/>
</dbReference>
<sequence>MSVLVTGATGKVGQRLVPRLLQWTGGGGVRLLVRDAERAAPFARLGAEVVVGDLRDPGDRRKALAGARDVVHVAASFRGVPDEEAYAVNRDATLALGEQAAAEGVRRFVFTSTNLVYGAGRGRPAVETDEPRADGMLTGAYPRAKTEAEHGLLAMQREGGLDVRVARLAFVYGEGDPHIEEALPLMQGFAAHQRLQMVHHADVGQALWRVLRAPDAAGRVYNVADDAPVSVLELLQLTGAQIPEGMAERASDDPWHGVVSNRRLRDELGFRPLYPSLWTARDAGAL</sequence>
<dbReference type="PANTHER" id="PTHR43245">
    <property type="entry name" value="BIFUNCTIONAL POLYMYXIN RESISTANCE PROTEIN ARNA"/>
    <property type="match status" value="1"/>
</dbReference>
<dbReference type="InterPro" id="IPR001509">
    <property type="entry name" value="Epimerase_deHydtase"/>
</dbReference>
<feature type="domain" description="NAD-dependent epimerase/dehydratase" evidence="1">
    <location>
        <begin position="3"/>
        <end position="224"/>
    </location>
</feature>
<keyword evidence="3" id="KW-1185">Reference proteome</keyword>
<dbReference type="InterPro" id="IPR050177">
    <property type="entry name" value="Lipid_A_modif_metabolic_enz"/>
</dbReference>
<dbReference type="EMBL" id="BAAAPF010000039">
    <property type="protein sequence ID" value="GAA2117975.1"/>
    <property type="molecule type" value="Genomic_DNA"/>
</dbReference>
<evidence type="ECO:0000313" key="2">
    <source>
        <dbReference type="EMBL" id="GAA2117975.1"/>
    </source>
</evidence>
<proteinExistence type="predicted"/>
<evidence type="ECO:0000313" key="3">
    <source>
        <dbReference type="Proteomes" id="UP001500443"/>
    </source>
</evidence>
<dbReference type="Gene3D" id="3.40.50.720">
    <property type="entry name" value="NAD(P)-binding Rossmann-like Domain"/>
    <property type="match status" value="1"/>
</dbReference>
<dbReference type="Proteomes" id="UP001500443">
    <property type="component" value="Unassembled WGS sequence"/>
</dbReference>
<accession>A0ABN2XXF9</accession>
<gene>
    <name evidence="2" type="ORF">GCM10009802_19350</name>
</gene>
<dbReference type="RefSeq" id="WP_344289401.1">
    <property type="nucleotide sequence ID" value="NZ_BAAAPF010000039.1"/>
</dbReference>
<dbReference type="Pfam" id="PF01370">
    <property type="entry name" value="Epimerase"/>
    <property type="match status" value="1"/>
</dbReference>
<name>A0ABN2XXF9_9ACTN</name>
<reference evidence="2 3" key="1">
    <citation type="journal article" date="2019" name="Int. J. Syst. Evol. Microbiol.">
        <title>The Global Catalogue of Microorganisms (GCM) 10K type strain sequencing project: providing services to taxonomists for standard genome sequencing and annotation.</title>
        <authorList>
            <consortium name="The Broad Institute Genomics Platform"/>
            <consortium name="The Broad Institute Genome Sequencing Center for Infectious Disease"/>
            <person name="Wu L."/>
            <person name="Ma J."/>
        </authorList>
    </citation>
    <scope>NUCLEOTIDE SEQUENCE [LARGE SCALE GENOMIC DNA]</scope>
    <source>
        <strain evidence="2 3">JCM 15481</strain>
    </source>
</reference>
<dbReference type="SUPFAM" id="SSF51735">
    <property type="entry name" value="NAD(P)-binding Rossmann-fold domains"/>
    <property type="match status" value="1"/>
</dbReference>
<comment type="caution">
    <text evidence="2">The sequence shown here is derived from an EMBL/GenBank/DDBJ whole genome shotgun (WGS) entry which is preliminary data.</text>
</comment>
<protein>
    <submittedName>
        <fullName evidence="2">SDR family oxidoreductase</fullName>
    </submittedName>
</protein>
<organism evidence="2 3">
    <name type="scientific">Streptomyces synnematoformans</name>
    <dbReference type="NCBI Taxonomy" id="415721"/>
    <lineage>
        <taxon>Bacteria</taxon>
        <taxon>Bacillati</taxon>
        <taxon>Actinomycetota</taxon>
        <taxon>Actinomycetes</taxon>
        <taxon>Kitasatosporales</taxon>
        <taxon>Streptomycetaceae</taxon>
        <taxon>Streptomyces</taxon>
    </lineage>
</organism>